<dbReference type="Gene3D" id="3.40.30.20">
    <property type="match status" value="1"/>
</dbReference>
<comment type="caution">
    <text evidence="7">The sequence shown here is derived from an EMBL/GenBank/DDBJ whole genome shotgun (WGS) entry which is preliminary data.</text>
</comment>
<dbReference type="EMBL" id="MDDG01000016">
    <property type="protein sequence ID" value="OQE34714.1"/>
    <property type="molecule type" value="Genomic_DNA"/>
</dbReference>
<evidence type="ECO:0000313" key="8">
    <source>
        <dbReference type="Proteomes" id="UP000191500"/>
    </source>
</evidence>
<dbReference type="SUPFAM" id="SSF52833">
    <property type="entry name" value="Thioredoxin-like"/>
    <property type="match status" value="1"/>
</dbReference>
<gene>
    <name evidence="7" type="ORF">PENCOP_c016G06492</name>
</gene>
<keyword evidence="2" id="KW-0285">Flavoprotein</keyword>
<feature type="domain" description="Phenol hydroxylase-like C-terminal dimerisation" evidence="6">
    <location>
        <begin position="405"/>
        <end position="585"/>
    </location>
</feature>
<dbReference type="InterPro" id="IPR002938">
    <property type="entry name" value="FAD-bd"/>
</dbReference>
<keyword evidence="8" id="KW-1185">Reference proteome</keyword>
<dbReference type="InterPro" id="IPR050641">
    <property type="entry name" value="RIFMO-like"/>
</dbReference>
<sequence>MSNIVDKVDVLIIGAGPAGLTAANCFNGSNGLRVRVIDKKSSTVQTGKADGLKSISLEVLDTFGIGDAVRNESQRVEEVVLWEPNGQGGVARSMTIPDRVPELRKPREMTLDQGRIEHHMATNLIRKGNVQISWETQPVDLQINHQLIEDPLAYPVTVVVRSMANGNACIETIHARYVVACDGARSWTRKHLNIPLTGDLTDSTWGVMDAVPKTNFPDIRKVCVVHSAKGTVMAVPREKKMVRFYIAMDGPDLDVTAALNESALTVDHVVDAARSIFHPYTFEVGEVIWWSAYQVGQRVADEFSKEDRVFLAGDAVHTHSPKAGQGMNTSIQDAYNIGWKLRFHLEQRCSRSLLTSYEQERRPIAQQLINFDREYLELFANPNLEFEGFLAAYKTAMKFTTGIGIQYDPSLIVESPVLGKTGIVATALSPGMRLPDFQMVNQADGVPTTLYHRLLMNGQFRILIFAGDISKQQLFRRYLKFGEWLTRFSHKNEKIEAITIHSAERTSIELMDLPEVFRPWNDEDGWDYWRVYTDDESYHDGHGKAYQRCGIDADTGCLVLIRPDGYASLICKMEETIQITNFFEGLRPIDSGVITHTARL</sequence>
<dbReference type="Proteomes" id="UP000191500">
    <property type="component" value="Unassembled WGS sequence"/>
</dbReference>
<keyword evidence="3" id="KW-0274">FAD</keyword>
<evidence type="ECO:0000259" key="5">
    <source>
        <dbReference type="Pfam" id="PF01494"/>
    </source>
</evidence>
<dbReference type="AlphaFoldDB" id="A0A1V6U890"/>
<reference evidence="8" key="1">
    <citation type="journal article" date="2017" name="Nat. Microbiol.">
        <title>Global analysis of biosynthetic gene clusters reveals vast potential of secondary metabolite production in Penicillium species.</title>
        <authorList>
            <person name="Nielsen J.C."/>
            <person name="Grijseels S."/>
            <person name="Prigent S."/>
            <person name="Ji B."/>
            <person name="Dainat J."/>
            <person name="Nielsen K.F."/>
            <person name="Frisvad J.C."/>
            <person name="Workman M."/>
            <person name="Nielsen J."/>
        </authorList>
    </citation>
    <scope>NUCLEOTIDE SEQUENCE [LARGE SCALE GENOMIC DNA]</scope>
    <source>
        <strain evidence="8">IBT 31321</strain>
    </source>
</reference>
<accession>A0A1V6U890</accession>
<evidence type="ECO:0000256" key="2">
    <source>
        <dbReference type="ARBA" id="ARBA00022630"/>
    </source>
</evidence>
<evidence type="ECO:0008006" key="9">
    <source>
        <dbReference type="Google" id="ProtNLM"/>
    </source>
</evidence>
<feature type="domain" description="FAD-binding" evidence="5">
    <location>
        <begin position="7"/>
        <end position="371"/>
    </location>
</feature>
<name>A0A1V6U890_9EURO</name>
<dbReference type="Pfam" id="PF01494">
    <property type="entry name" value="FAD_binding_3"/>
    <property type="match status" value="1"/>
</dbReference>
<dbReference type="SUPFAM" id="SSF51905">
    <property type="entry name" value="FAD/NAD(P)-binding domain"/>
    <property type="match status" value="1"/>
</dbReference>
<evidence type="ECO:0000313" key="7">
    <source>
        <dbReference type="EMBL" id="OQE34714.1"/>
    </source>
</evidence>
<proteinExistence type="inferred from homology"/>
<evidence type="ECO:0000256" key="1">
    <source>
        <dbReference type="ARBA" id="ARBA00007801"/>
    </source>
</evidence>
<dbReference type="GO" id="GO:0016709">
    <property type="term" value="F:oxidoreductase activity, acting on paired donors, with incorporation or reduction of molecular oxygen, NAD(P)H as one donor, and incorporation of one atom of oxygen"/>
    <property type="evidence" value="ECO:0007669"/>
    <property type="project" value="UniProtKB-ARBA"/>
</dbReference>
<keyword evidence="4" id="KW-0560">Oxidoreductase</keyword>
<dbReference type="InterPro" id="IPR038220">
    <property type="entry name" value="PHOX_C_sf"/>
</dbReference>
<evidence type="ECO:0000256" key="3">
    <source>
        <dbReference type="ARBA" id="ARBA00022827"/>
    </source>
</evidence>
<dbReference type="Gene3D" id="3.30.9.10">
    <property type="entry name" value="D-Amino Acid Oxidase, subunit A, domain 2"/>
    <property type="match status" value="1"/>
</dbReference>
<dbReference type="InterPro" id="IPR036249">
    <property type="entry name" value="Thioredoxin-like_sf"/>
</dbReference>
<dbReference type="CDD" id="cd02979">
    <property type="entry name" value="PHOX_C"/>
    <property type="match status" value="1"/>
</dbReference>
<dbReference type="Gene3D" id="3.50.50.60">
    <property type="entry name" value="FAD/NAD(P)-binding domain"/>
    <property type="match status" value="1"/>
</dbReference>
<dbReference type="InterPro" id="IPR012941">
    <property type="entry name" value="Phe_hydrox_C_dim_dom"/>
</dbReference>
<evidence type="ECO:0000259" key="6">
    <source>
        <dbReference type="Pfam" id="PF07976"/>
    </source>
</evidence>
<protein>
    <recommendedName>
        <fullName evidence="9">FAD-binding domain-containing protein</fullName>
    </recommendedName>
</protein>
<evidence type="ECO:0000256" key="4">
    <source>
        <dbReference type="ARBA" id="ARBA00023002"/>
    </source>
</evidence>
<dbReference type="GO" id="GO:0071949">
    <property type="term" value="F:FAD binding"/>
    <property type="evidence" value="ECO:0007669"/>
    <property type="project" value="InterPro"/>
</dbReference>
<dbReference type="InterPro" id="IPR036188">
    <property type="entry name" value="FAD/NAD-bd_sf"/>
</dbReference>
<dbReference type="PANTHER" id="PTHR43004:SF16">
    <property type="entry name" value="PHENOL 2-MONOOXYGENASE FSQG"/>
    <property type="match status" value="1"/>
</dbReference>
<dbReference type="Pfam" id="PF07976">
    <property type="entry name" value="Phe_hydrox_dim"/>
    <property type="match status" value="1"/>
</dbReference>
<dbReference type="SUPFAM" id="SSF54373">
    <property type="entry name" value="FAD-linked reductases, C-terminal domain"/>
    <property type="match status" value="1"/>
</dbReference>
<dbReference type="STRING" id="36646.A0A1V6U890"/>
<comment type="similarity">
    <text evidence="1">Belongs to the PheA/TfdB FAD monooxygenase family.</text>
</comment>
<dbReference type="PRINTS" id="PR00420">
    <property type="entry name" value="RNGMNOXGNASE"/>
</dbReference>
<dbReference type="PANTHER" id="PTHR43004">
    <property type="entry name" value="TRK SYSTEM POTASSIUM UPTAKE PROTEIN"/>
    <property type="match status" value="1"/>
</dbReference>
<organism evidence="7 8">
    <name type="scientific">Penicillium coprophilum</name>
    <dbReference type="NCBI Taxonomy" id="36646"/>
    <lineage>
        <taxon>Eukaryota</taxon>
        <taxon>Fungi</taxon>
        <taxon>Dikarya</taxon>
        <taxon>Ascomycota</taxon>
        <taxon>Pezizomycotina</taxon>
        <taxon>Eurotiomycetes</taxon>
        <taxon>Eurotiomycetidae</taxon>
        <taxon>Eurotiales</taxon>
        <taxon>Aspergillaceae</taxon>
        <taxon>Penicillium</taxon>
    </lineage>
</organism>